<evidence type="ECO:0000313" key="3">
    <source>
        <dbReference type="Proteomes" id="UP001165289"/>
    </source>
</evidence>
<gene>
    <name evidence="2" type="ORF">LOD99_3468</name>
</gene>
<dbReference type="EMBL" id="JAKMXF010000266">
    <property type="protein sequence ID" value="KAI6653573.1"/>
    <property type="molecule type" value="Genomic_DNA"/>
</dbReference>
<evidence type="ECO:0000256" key="1">
    <source>
        <dbReference type="SAM" id="SignalP"/>
    </source>
</evidence>
<keyword evidence="3" id="KW-1185">Reference proteome</keyword>
<dbReference type="InterPro" id="IPR036866">
    <property type="entry name" value="RibonucZ/Hydroxyglut_hydro"/>
</dbReference>
<dbReference type="PANTHER" id="PTHR30619">
    <property type="entry name" value="DNA INTERNALIZATION/COMPETENCE PROTEIN COMEC/REC2"/>
    <property type="match status" value="1"/>
</dbReference>
<organism evidence="2 3">
    <name type="scientific">Oopsacas minuta</name>
    <dbReference type="NCBI Taxonomy" id="111878"/>
    <lineage>
        <taxon>Eukaryota</taxon>
        <taxon>Metazoa</taxon>
        <taxon>Porifera</taxon>
        <taxon>Hexactinellida</taxon>
        <taxon>Hexasterophora</taxon>
        <taxon>Lyssacinosida</taxon>
        <taxon>Leucopsacidae</taxon>
        <taxon>Oopsacas</taxon>
    </lineage>
</organism>
<proteinExistence type="predicted"/>
<dbReference type="SUPFAM" id="SSF56281">
    <property type="entry name" value="Metallo-hydrolase/oxidoreductase"/>
    <property type="match status" value="1"/>
</dbReference>
<dbReference type="Gene3D" id="3.60.15.10">
    <property type="entry name" value="Ribonuclease Z/Hydroxyacylglutathione hydrolase-like"/>
    <property type="match status" value="1"/>
</dbReference>
<evidence type="ECO:0000313" key="2">
    <source>
        <dbReference type="EMBL" id="KAI6653573.1"/>
    </source>
</evidence>
<reference evidence="2 3" key="1">
    <citation type="journal article" date="2023" name="BMC Biol.">
        <title>The compact genome of the sponge Oopsacas minuta (Hexactinellida) is lacking key metazoan core genes.</title>
        <authorList>
            <person name="Santini S."/>
            <person name="Schenkelaars Q."/>
            <person name="Jourda C."/>
            <person name="Duchesne M."/>
            <person name="Belahbib H."/>
            <person name="Rocher C."/>
            <person name="Selva M."/>
            <person name="Riesgo A."/>
            <person name="Vervoort M."/>
            <person name="Leys S.P."/>
            <person name="Kodjabachian L."/>
            <person name="Le Bivic A."/>
            <person name="Borchiellini C."/>
            <person name="Claverie J.M."/>
            <person name="Renard E."/>
        </authorList>
    </citation>
    <scope>NUCLEOTIDE SEQUENCE [LARGE SCALE GENOMIC DNA]</scope>
    <source>
        <strain evidence="2">SPO-2</strain>
    </source>
</reference>
<feature type="chain" id="PRO_5043865884" description="Metallo-beta-lactamase domain-containing protein" evidence="1">
    <location>
        <begin position="20"/>
        <end position="340"/>
    </location>
</feature>
<sequence length="340" mass="38488">MHTLRFGILLLTVFRLTYGIERTVEVRQTSYDLSKTLDNHEKDLQIEMIPLGDGDSTIINCPNGDVIVVDMGKPGKLGWSESMVASYLRKKFNNVTTIVISHPTPEHFNFLPKVFHLNNTKSLTRIVLAGKTDDYTDSDIKRWITAHSNIVEFVNEQKPCISECRATPPICNGSKNVTFRYIGANLGMTKAGRSIMMQITAPNFQLLLPGDFQGEDIEELIAAEWDRLGQPIKSSHMKLSRHGSNKDCNSKYLIKGASPEFAYTSNSYPGENLQYPSCATIDRLLQIRTIRKRSETAPFACFDSENEQVDQYRSWPYQIYSTAPAKDDYKLISIRVPVPH</sequence>
<comment type="caution">
    <text evidence="2">The sequence shown here is derived from an EMBL/GenBank/DDBJ whole genome shotgun (WGS) entry which is preliminary data.</text>
</comment>
<name>A0AAV7JXY7_9METZ</name>
<feature type="signal peptide" evidence="1">
    <location>
        <begin position="1"/>
        <end position="19"/>
    </location>
</feature>
<dbReference type="Proteomes" id="UP001165289">
    <property type="component" value="Unassembled WGS sequence"/>
</dbReference>
<dbReference type="PANTHER" id="PTHR30619:SF1">
    <property type="entry name" value="RECOMBINATION PROTEIN 2"/>
    <property type="match status" value="1"/>
</dbReference>
<dbReference type="InterPro" id="IPR052159">
    <property type="entry name" value="Competence_DNA_uptake"/>
</dbReference>
<evidence type="ECO:0008006" key="4">
    <source>
        <dbReference type="Google" id="ProtNLM"/>
    </source>
</evidence>
<accession>A0AAV7JXY7</accession>
<protein>
    <recommendedName>
        <fullName evidence="4">Metallo-beta-lactamase domain-containing protein</fullName>
    </recommendedName>
</protein>
<keyword evidence="1" id="KW-0732">Signal</keyword>
<dbReference type="AlphaFoldDB" id="A0AAV7JXY7"/>